<reference evidence="2" key="1">
    <citation type="journal article" date="2016" name="Nat. Commun.">
        <title>The Gonium pectorale genome demonstrates co-option of cell cycle regulation during the evolution of multicellularity.</title>
        <authorList>
            <person name="Hanschen E.R."/>
            <person name="Marriage T.N."/>
            <person name="Ferris P.J."/>
            <person name="Hamaji T."/>
            <person name="Toyoda A."/>
            <person name="Fujiyama A."/>
            <person name="Neme R."/>
            <person name="Noguchi H."/>
            <person name="Minakuchi Y."/>
            <person name="Suzuki M."/>
            <person name="Kawai-Toyooka H."/>
            <person name="Smith D.R."/>
            <person name="Sparks H."/>
            <person name="Anderson J."/>
            <person name="Bakaric R."/>
            <person name="Luria V."/>
            <person name="Karger A."/>
            <person name="Kirschner M.W."/>
            <person name="Durand P.M."/>
            <person name="Michod R.E."/>
            <person name="Nozaki H."/>
            <person name="Olson B.J."/>
        </authorList>
    </citation>
    <scope>NUCLEOTIDE SEQUENCE [LARGE SCALE GENOMIC DNA]</scope>
    <source>
        <strain evidence="2">NIES-2863</strain>
    </source>
</reference>
<sequence>MVALAGITASQRPVAVPTGPSPELLARRKQRVAAEIIEAARKARVAASPEQLRAGLDTLEALVPGFCPNLDTLKASDWARLAADAPSVASKLILLKGHYPSLDLARVLAVQPKLLLQSNEQLDRSARQVKSLLSRASDPCRLLAAVPPLLEPRALISVLITVTKWYHLQKDPIEVLEADPELVQRAQDYDVPFEPVYMDEQGNWSAPLLNYAEKRTEWQKYIDQTFYKQP</sequence>
<comment type="caution">
    <text evidence="1">The sequence shown here is derived from an EMBL/GenBank/DDBJ whole genome shotgun (WGS) entry which is preliminary data.</text>
</comment>
<gene>
    <name evidence="1" type="ORF">GPECTOR_4g676</name>
</gene>
<proteinExistence type="predicted"/>
<dbReference type="EMBL" id="LSYV01000005">
    <property type="protein sequence ID" value="KXZ54611.1"/>
    <property type="molecule type" value="Genomic_DNA"/>
</dbReference>
<dbReference type="AlphaFoldDB" id="A0A150GXQ8"/>
<evidence type="ECO:0000313" key="1">
    <source>
        <dbReference type="EMBL" id="KXZ54611.1"/>
    </source>
</evidence>
<name>A0A150GXQ8_GONPE</name>
<protein>
    <submittedName>
        <fullName evidence="1">Uncharacterized protein</fullName>
    </submittedName>
</protein>
<keyword evidence="2" id="KW-1185">Reference proteome</keyword>
<organism evidence="1 2">
    <name type="scientific">Gonium pectorale</name>
    <name type="common">Green alga</name>
    <dbReference type="NCBI Taxonomy" id="33097"/>
    <lineage>
        <taxon>Eukaryota</taxon>
        <taxon>Viridiplantae</taxon>
        <taxon>Chlorophyta</taxon>
        <taxon>core chlorophytes</taxon>
        <taxon>Chlorophyceae</taxon>
        <taxon>CS clade</taxon>
        <taxon>Chlamydomonadales</taxon>
        <taxon>Volvocaceae</taxon>
        <taxon>Gonium</taxon>
    </lineage>
</organism>
<dbReference type="STRING" id="33097.A0A150GXQ8"/>
<accession>A0A150GXQ8</accession>
<dbReference type="OrthoDB" id="534020at2759"/>
<evidence type="ECO:0000313" key="2">
    <source>
        <dbReference type="Proteomes" id="UP000075714"/>
    </source>
</evidence>
<dbReference type="Proteomes" id="UP000075714">
    <property type="component" value="Unassembled WGS sequence"/>
</dbReference>